<dbReference type="PANTHER" id="PTHR45690:SF19">
    <property type="entry name" value="NACHT, LRR AND PYD DOMAINS-CONTAINING PROTEIN 3"/>
    <property type="match status" value="1"/>
</dbReference>
<feature type="compositionally biased region" description="Polar residues" evidence="4">
    <location>
        <begin position="387"/>
        <end position="398"/>
    </location>
</feature>
<keyword evidence="3" id="KW-0677">Repeat</keyword>
<dbReference type="InterPro" id="IPR050637">
    <property type="entry name" value="NLRP_innate_immun_reg"/>
</dbReference>
<feature type="compositionally biased region" description="Polar residues" evidence="4">
    <location>
        <begin position="100"/>
        <end position="121"/>
    </location>
</feature>
<feature type="compositionally biased region" description="Basic and acidic residues" evidence="4">
    <location>
        <begin position="46"/>
        <end position="55"/>
    </location>
</feature>
<comment type="subcellular location">
    <subcellularLocation>
        <location evidence="1">Cytoplasm</location>
    </subcellularLocation>
</comment>
<dbReference type="SUPFAM" id="SSF52047">
    <property type="entry name" value="RNI-like"/>
    <property type="match status" value="1"/>
</dbReference>
<dbReference type="Gene3D" id="3.80.10.10">
    <property type="entry name" value="Ribonuclease Inhibitor"/>
    <property type="match status" value="2"/>
</dbReference>
<feature type="region of interest" description="Disordered" evidence="4">
    <location>
        <begin position="1"/>
        <end position="198"/>
    </location>
</feature>
<gene>
    <name evidence="5" type="ORF">METSCH_F04110</name>
</gene>
<dbReference type="PANTHER" id="PTHR45690">
    <property type="entry name" value="NACHT, LRR AND PYD DOMAINS-CONTAINING PROTEIN 12"/>
    <property type="match status" value="1"/>
</dbReference>
<protein>
    <submittedName>
        <fullName evidence="5">Uncharacterized protein</fullName>
    </submittedName>
</protein>
<dbReference type="STRING" id="2163413.A0A4V1AEY4"/>
<feature type="compositionally biased region" description="Low complexity" evidence="4">
    <location>
        <begin position="288"/>
        <end position="297"/>
    </location>
</feature>
<feature type="compositionally biased region" description="Polar residues" evidence="4">
    <location>
        <begin position="187"/>
        <end position="197"/>
    </location>
</feature>
<dbReference type="AlphaFoldDB" id="A0A4V1AEY4"/>
<proteinExistence type="predicted"/>
<keyword evidence="6" id="KW-1185">Reference proteome</keyword>
<feature type="compositionally biased region" description="Low complexity" evidence="4">
    <location>
        <begin position="71"/>
        <end position="85"/>
    </location>
</feature>
<evidence type="ECO:0000256" key="1">
    <source>
        <dbReference type="ARBA" id="ARBA00004496"/>
    </source>
</evidence>
<sequence>MSAAPPSDIETGVSNGDVDWLFRGKSKKLEKKRNSERKPSVSLAPEKPDSQEKDGAGTGSEIAKSEEKSKPCPSSPSCPQTSSKSLTADSKLLPRMLAMKSTQPDSPTTQLNENVDNSRTASKPENKETPSTSRSRSSLAPQQPPGAPQPASQIAPLASRRRSSLNVSPPASGTVIQPQAHKPPSLPQQQVSRSNSGKGRLFFSSLSLKFKPSAFSSPSSSSLASTAASASQILRAALPLSAHPLAAGKSSKTPTQIGHKDREQDLAASVKKPPQELGISIPAKTRRPSLSSLSPRLSVEKERGGFFKRRLLVADQANSGPGNSDKGTKTTTGKPQKPKRQLRRVSFALDKLDADPQQQIPSRRPRKGNVLIPEDLKAPPPRLALGISTTDGSRTASASEPKYSEKEMQLAIEAQNRALLEAEKHAMEAHLSAKKLAYQIANHRSSNKTAMANVDEDEVSENAGNIEIDNPLHIHENHFEDVTSLVSENEEKDLTPETIYTRCCHLREILPIPATLKQLKHKSRPLQILKMLNPKPTLIDVLSFSDFIAIMPINTVIFDNVTMTTEMLKHVLSGLVHNKHLEKLSLRNVAIDEVGWGYLCEFMSRNQTVKKLDISQQRVKHLTKPTSFRASMNWNLFIDALKLRNGIEELVMGGCKLSDETFENLLENAITISTCRLGVAATEINVRKCEMLADWISRPNSKCVGIDIAYNDLSQGQLRPFIDAFNTKTVNLVFFSLNSTSLTNVEEVGELLWGLTRLKNLRFFDFSSLPQLFPHVISKLGKHLPNFESLRRIHFDLNELTSQSIAALADVFPKVQNLVHVSLLGNKNLDRGSIGALYTAVKSSSIFTLDLDYDLVPDELSQRLALYLMRNFDKVVKPNIDDYAGDNEQDDVMFDGSLLMETAEKMLVESDQNLGEVDFKLQKIITNALIERTNSVRKEMHRVIDTLFEKRSKGNLSFEGKENLLRFCLLDASLEKLVHMFEQKAKMFSVTPMTPSPSVQETKDPIGNLDLGREQLHEGSSALIATGPILMAGTARSNMANMIPGNESTFQPHLVVIDANSEGRNVIIDNLTGRPILMKSVSQTSIHAKEQEEEEGEFLRWGYFMEHRDGRERVSDSPPEESKQEVSVFGAVPSGSELREAIIDAKGVESVTDLISKINNQRVSLDNIYNARISGNVSGDDEGDAPLMMRSKSETFQDAFEKPASDDDNASIDSSESHDVHPVVDEAYDKLLNEAQRVMSNK</sequence>
<evidence type="ECO:0000313" key="6">
    <source>
        <dbReference type="Proteomes" id="UP000292447"/>
    </source>
</evidence>
<feature type="compositionally biased region" description="Polar residues" evidence="4">
    <location>
        <begin position="164"/>
        <end position="177"/>
    </location>
</feature>
<reference evidence="6" key="1">
    <citation type="submission" date="2019-03" db="EMBL/GenBank/DDBJ databases">
        <title>Snf2 controls pulcherriminic acid biosynthesis and connects pigmentation and antifungal activity of the yeast Metschnikowia pulcherrima.</title>
        <authorList>
            <person name="Gore-Lloyd D."/>
            <person name="Sumann I."/>
            <person name="Brachmann A.O."/>
            <person name="Schneeberger K."/>
            <person name="Ortiz-Merino R.A."/>
            <person name="Moreno-Beltran M."/>
            <person name="Schlaefli M."/>
            <person name="Kirner P."/>
            <person name="Santos Kron A."/>
            <person name="Wolfe K.H."/>
            <person name="Piel J."/>
            <person name="Ahrens C.H."/>
            <person name="Henk D."/>
            <person name="Freimoser F.M."/>
        </authorList>
    </citation>
    <scope>NUCLEOTIDE SEQUENCE [LARGE SCALE GENOMIC DNA]</scope>
    <source>
        <strain evidence="6">APC 1.2</strain>
    </source>
</reference>
<evidence type="ECO:0000256" key="4">
    <source>
        <dbReference type="SAM" id="MobiDB-lite"/>
    </source>
</evidence>
<name>A0A4V1AEY4_9ASCO</name>
<dbReference type="InterPro" id="IPR032675">
    <property type="entry name" value="LRR_dom_sf"/>
</dbReference>
<dbReference type="GO" id="GO:0005737">
    <property type="term" value="C:cytoplasm"/>
    <property type="evidence" value="ECO:0007669"/>
    <property type="project" value="UniProtKB-SubCell"/>
</dbReference>
<dbReference type="Proteomes" id="UP000292447">
    <property type="component" value="Chromosome VI"/>
</dbReference>
<feature type="compositionally biased region" description="Polar residues" evidence="4">
    <location>
        <begin position="129"/>
        <end position="139"/>
    </location>
</feature>
<dbReference type="EMBL" id="CP034461">
    <property type="protein sequence ID" value="QBM90823.1"/>
    <property type="molecule type" value="Genomic_DNA"/>
</dbReference>
<feature type="region of interest" description="Disordered" evidence="4">
    <location>
        <begin position="1198"/>
        <end position="1222"/>
    </location>
</feature>
<keyword evidence="2" id="KW-0963">Cytoplasm</keyword>
<feature type="region of interest" description="Disordered" evidence="4">
    <location>
        <begin position="312"/>
        <end position="404"/>
    </location>
</feature>
<accession>A0A4V1AEY4</accession>
<organism evidence="5 6">
    <name type="scientific">Metschnikowia aff. pulcherrima</name>
    <dbReference type="NCBI Taxonomy" id="2163413"/>
    <lineage>
        <taxon>Eukaryota</taxon>
        <taxon>Fungi</taxon>
        <taxon>Dikarya</taxon>
        <taxon>Ascomycota</taxon>
        <taxon>Saccharomycotina</taxon>
        <taxon>Pichiomycetes</taxon>
        <taxon>Metschnikowiaceae</taxon>
        <taxon>Metschnikowia</taxon>
    </lineage>
</organism>
<feature type="region of interest" description="Disordered" evidence="4">
    <location>
        <begin position="245"/>
        <end position="297"/>
    </location>
</feature>
<evidence type="ECO:0000256" key="2">
    <source>
        <dbReference type="ARBA" id="ARBA00022490"/>
    </source>
</evidence>
<evidence type="ECO:0000313" key="5">
    <source>
        <dbReference type="EMBL" id="QBM90823.1"/>
    </source>
</evidence>
<evidence type="ECO:0000256" key="3">
    <source>
        <dbReference type="ARBA" id="ARBA00022737"/>
    </source>
</evidence>